<protein>
    <recommendedName>
        <fullName evidence="1">DUF5672 domain-containing protein</fullName>
    </recommendedName>
</protein>
<dbReference type="EMBL" id="FNRD01000011">
    <property type="protein sequence ID" value="SEA89006.1"/>
    <property type="molecule type" value="Genomic_DNA"/>
</dbReference>
<dbReference type="RefSeq" id="WP_091091857.1">
    <property type="nucleotide sequence ID" value="NZ_FNRD01000011.1"/>
</dbReference>
<accession>A0A1H4EVL5</accession>
<dbReference type="Pfam" id="PF18922">
    <property type="entry name" value="DUF5672"/>
    <property type="match status" value="1"/>
</dbReference>
<evidence type="ECO:0000313" key="3">
    <source>
        <dbReference type="Proteomes" id="UP000198951"/>
    </source>
</evidence>
<organism evidence="2 3">
    <name type="scientific">Flavobacterium gillisiae</name>
    <dbReference type="NCBI Taxonomy" id="150146"/>
    <lineage>
        <taxon>Bacteria</taxon>
        <taxon>Pseudomonadati</taxon>
        <taxon>Bacteroidota</taxon>
        <taxon>Flavobacteriia</taxon>
        <taxon>Flavobacteriales</taxon>
        <taxon>Flavobacteriaceae</taxon>
        <taxon>Flavobacterium</taxon>
    </lineage>
</organism>
<name>A0A1H4EVL5_9FLAO</name>
<dbReference type="OrthoDB" id="7391526at2"/>
<evidence type="ECO:0000259" key="1">
    <source>
        <dbReference type="Pfam" id="PF18922"/>
    </source>
</evidence>
<reference evidence="3" key="1">
    <citation type="submission" date="2016-10" db="EMBL/GenBank/DDBJ databases">
        <authorList>
            <person name="Varghese N."/>
            <person name="Submissions S."/>
        </authorList>
    </citation>
    <scope>NUCLEOTIDE SEQUENCE [LARGE SCALE GENOMIC DNA]</scope>
    <source>
        <strain evidence="3">DSM 22376</strain>
    </source>
</reference>
<feature type="domain" description="DUF5672" evidence="1">
    <location>
        <begin position="59"/>
        <end position="258"/>
    </location>
</feature>
<gene>
    <name evidence="2" type="ORF">SAMN05443667_11115</name>
</gene>
<dbReference type="Proteomes" id="UP000198951">
    <property type="component" value="Unassembled WGS sequence"/>
</dbReference>
<dbReference type="STRING" id="150146.SAMN05443667_11115"/>
<dbReference type="AlphaFoldDB" id="A0A1H4EVL5"/>
<dbReference type="InterPro" id="IPR043729">
    <property type="entry name" value="DUF5672"/>
</dbReference>
<evidence type="ECO:0000313" key="2">
    <source>
        <dbReference type="EMBL" id="SEA89006.1"/>
    </source>
</evidence>
<proteinExistence type="predicted"/>
<keyword evidence="3" id="KW-1185">Reference proteome</keyword>
<sequence length="283" mass="33860">MDKKDICIVIPIYKEVLNEFEIQSVVQCIKLLSDYRLYFVCPKGMNTSEYRCKFKEIVNYVFFNEVYFKGIKGYNKLMLNPEFYKTFTDYDYMLIYQTDCYVFRDELLHWANKDFDYIGGLWFDNYIGNPYQGAKVWCAGNGGLSLRKTKSMIELLSSKKAMKGMPKLFTDAKRLKIFGILSYFKGILLLPFRFLGYKNNFSYRAKTFAENEDAYFVEAGLVYKKIKIPKVEDAMFFSWDRHPEYLFNTIEKLPFCCHAWYRDDSLYKENKKFWLNQLKKNEI</sequence>